<comment type="caution">
    <text evidence="3">The sequence shown here is derived from an EMBL/GenBank/DDBJ whole genome shotgun (WGS) entry which is preliminary data.</text>
</comment>
<keyword evidence="1" id="KW-0472">Membrane</keyword>
<evidence type="ECO:0000313" key="3">
    <source>
        <dbReference type="EMBL" id="KKY02392.1"/>
    </source>
</evidence>
<dbReference type="OrthoDB" id="9980264at2"/>
<feature type="transmembrane region" description="Helical" evidence="1">
    <location>
        <begin position="18"/>
        <end position="39"/>
    </location>
</feature>
<dbReference type="EMBL" id="LBBT01000072">
    <property type="protein sequence ID" value="KKY02392.1"/>
    <property type="molecule type" value="Genomic_DNA"/>
</dbReference>
<feature type="transmembrane region" description="Helical" evidence="1">
    <location>
        <begin position="45"/>
        <end position="68"/>
    </location>
</feature>
<reference evidence="3 4" key="1">
    <citation type="submission" date="2015-04" db="EMBL/GenBank/DDBJ databases">
        <title>Microcin producing Clostridium sp. JC272T.</title>
        <authorList>
            <person name="Jyothsna T."/>
            <person name="Sasikala C."/>
            <person name="Ramana C."/>
        </authorList>
    </citation>
    <scope>NUCLEOTIDE SEQUENCE [LARGE SCALE GENOMIC DNA]</scope>
    <source>
        <strain evidence="3 4">JC272</strain>
    </source>
</reference>
<evidence type="ECO:0000259" key="2">
    <source>
        <dbReference type="Pfam" id="PF14317"/>
    </source>
</evidence>
<feature type="domain" description="YcxB-like C-terminal" evidence="2">
    <location>
        <begin position="97"/>
        <end position="154"/>
    </location>
</feature>
<dbReference type="AlphaFoldDB" id="A0A0M3DLW8"/>
<keyword evidence="4" id="KW-1185">Reference proteome</keyword>
<dbReference type="InterPro" id="IPR025588">
    <property type="entry name" value="YcxB-like_C"/>
</dbReference>
<sequence>MDEYVNGYKLMIRLRKNLFFLFHILPKLVCIVGIIQIVYGFRVLYLTSLSIETCLNTLVLILILILLFRSEKHLLKSIKKKVKARYGEFKEVTCTVDDNSFLCEQGNNRNEILFSQIYKVVEDNNSIYIFGEEYIILLVIPTSLFKDNKEKDEFLIKMEGLMT</sequence>
<dbReference type="Proteomes" id="UP000034407">
    <property type="component" value="Unassembled WGS sequence"/>
</dbReference>
<organism evidence="3 4">
    <name type="scientific">Paraclostridium benzoelyticum</name>
    <dbReference type="NCBI Taxonomy" id="1629550"/>
    <lineage>
        <taxon>Bacteria</taxon>
        <taxon>Bacillati</taxon>
        <taxon>Bacillota</taxon>
        <taxon>Clostridia</taxon>
        <taxon>Peptostreptococcales</taxon>
        <taxon>Peptostreptococcaceae</taxon>
        <taxon>Paraclostridium</taxon>
    </lineage>
</organism>
<proteinExistence type="predicted"/>
<evidence type="ECO:0000256" key="1">
    <source>
        <dbReference type="SAM" id="Phobius"/>
    </source>
</evidence>
<dbReference type="RefSeq" id="WP_046822061.1">
    <property type="nucleotide sequence ID" value="NZ_LBBT01000072.1"/>
</dbReference>
<gene>
    <name evidence="3" type="ORF">VN21_03465</name>
</gene>
<dbReference type="PATRIC" id="fig|1629550.3.peg.3389"/>
<keyword evidence="1" id="KW-1133">Transmembrane helix</keyword>
<name>A0A0M3DLW8_9FIRM</name>
<protein>
    <recommendedName>
        <fullName evidence="2">YcxB-like C-terminal domain-containing protein</fullName>
    </recommendedName>
</protein>
<evidence type="ECO:0000313" key="4">
    <source>
        <dbReference type="Proteomes" id="UP000034407"/>
    </source>
</evidence>
<keyword evidence="1" id="KW-0812">Transmembrane</keyword>
<dbReference type="Pfam" id="PF14317">
    <property type="entry name" value="YcxB"/>
    <property type="match status" value="1"/>
</dbReference>
<accession>A0A0M3DLW8</accession>